<dbReference type="EMBL" id="JACEZT010000004">
    <property type="protein sequence ID" value="MBA5637138.1"/>
    <property type="molecule type" value="Genomic_DNA"/>
</dbReference>
<sequence length="363" mass="39612">MLPKRFEFLDGIRGIAAIFVLMRHTSTLWNFPVYRSYLAVDIFFILSGFVIAHAYDRRLATGALAWRRFVLIRLIRLYPVFLLSLLLCGALWAVKIVHQDVPDYGLLAQLAVAMLLHALFLPAHMGASTALFPVNGPYWSLFFELAANFLYGAVRPLMSRRGNIVMLICSSIVVAGVGYRQGNLDFGYDWGLWSMAGGLARALFGFFFGLLLYQSHEAFLQRLRGRLSPWVAIVAVAAVLASPGAGALDPWLDMAAIVLVFPLCVLVGAQRPATTGGLTQALMVLGAASYPLYVMHRPVAQLLHGVLGRLPAPLGGLVLTALVVMLSVWIEKRLDIPLRRALTARLVQGGGAVAEGRAAGSQR</sequence>
<keyword evidence="3" id="KW-0012">Acyltransferase</keyword>
<feature type="transmembrane region" description="Helical" evidence="1">
    <location>
        <begin position="191"/>
        <end position="213"/>
    </location>
</feature>
<keyword evidence="1" id="KW-0812">Transmembrane</keyword>
<feature type="transmembrane region" description="Helical" evidence="1">
    <location>
        <begin position="106"/>
        <end position="125"/>
    </location>
</feature>
<dbReference type="InterPro" id="IPR050879">
    <property type="entry name" value="Acyltransferase_3"/>
</dbReference>
<proteinExistence type="predicted"/>
<feature type="transmembrane region" description="Helical" evidence="1">
    <location>
        <begin position="251"/>
        <end position="269"/>
    </location>
</feature>
<protein>
    <submittedName>
        <fullName evidence="3">Acyltransferase</fullName>
    </submittedName>
</protein>
<dbReference type="Proteomes" id="UP000534388">
    <property type="component" value="Unassembled WGS sequence"/>
</dbReference>
<feature type="transmembrane region" description="Helical" evidence="1">
    <location>
        <begin position="75"/>
        <end position="94"/>
    </location>
</feature>
<reference evidence="3 4" key="1">
    <citation type="submission" date="2020-07" db="EMBL/GenBank/DDBJ databases">
        <title>Novel species isolated from subtropical streams in China.</title>
        <authorList>
            <person name="Lu H."/>
        </authorList>
    </citation>
    <scope>NUCLEOTIDE SEQUENCE [LARGE SCALE GENOMIC DNA]</scope>
    <source>
        <strain evidence="3 4">LX20W</strain>
    </source>
</reference>
<comment type="caution">
    <text evidence="3">The sequence shown here is derived from an EMBL/GenBank/DDBJ whole genome shotgun (WGS) entry which is preliminary data.</text>
</comment>
<feature type="transmembrane region" description="Helical" evidence="1">
    <location>
        <begin position="38"/>
        <end position="55"/>
    </location>
</feature>
<keyword evidence="1" id="KW-0472">Membrane</keyword>
<organism evidence="3 4">
    <name type="scientific">Rugamonas brunnea</name>
    <dbReference type="NCBI Taxonomy" id="2758569"/>
    <lineage>
        <taxon>Bacteria</taxon>
        <taxon>Pseudomonadati</taxon>
        <taxon>Pseudomonadota</taxon>
        <taxon>Betaproteobacteria</taxon>
        <taxon>Burkholderiales</taxon>
        <taxon>Oxalobacteraceae</taxon>
        <taxon>Telluria group</taxon>
        <taxon>Rugamonas</taxon>
    </lineage>
</organism>
<feature type="transmembrane region" description="Helical" evidence="1">
    <location>
        <begin position="161"/>
        <end position="179"/>
    </location>
</feature>
<accession>A0A7W2IBE9</accession>
<gene>
    <name evidence="3" type="ORF">H3H37_08725</name>
</gene>
<evidence type="ECO:0000259" key="2">
    <source>
        <dbReference type="Pfam" id="PF01757"/>
    </source>
</evidence>
<evidence type="ECO:0000313" key="4">
    <source>
        <dbReference type="Proteomes" id="UP000534388"/>
    </source>
</evidence>
<keyword evidence="3" id="KW-0808">Transferase</keyword>
<feature type="domain" description="Acyltransferase 3" evidence="2">
    <location>
        <begin position="7"/>
        <end position="330"/>
    </location>
</feature>
<dbReference type="PANTHER" id="PTHR23028">
    <property type="entry name" value="ACETYLTRANSFERASE"/>
    <property type="match status" value="1"/>
</dbReference>
<feature type="transmembrane region" description="Helical" evidence="1">
    <location>
        <begin position="225"/>
        <end position="245"/>
    </location>
</feature>
<dbReference type="Pfam" id="PF01757">
    <property type="entry name" value="Acyl_transf_3"/>
    <property type="match status" value="1"/>
</dbReference>
<feature type="transmembrane region" description="Helical" evidence="1">
    <location>
        <begin position="313"/>
        <end position="330"/>
    </location>
</feature>
<dbReference type="PANTHER" id="PTHR23028:SF134">
    <property type="entry name" value="PUTATIVE (AFU_ORTHOLOGUE AFUA_4G08520)-RELATED"/>
    <property type="match status" value="1"/>
</dbReference>
<keyword evidence="1" id="KW-1133">Transmembrane helix</keyword>
<feature type="transmembrane region" description="Helical" evidence="1">
    <location>
        <begin position="276"/>
        <end position="293"/>
    </location>
</feature>
<dbReference type="RefSeq" id="WP_182161448.1">
    <property type="nucleotide sequence ID" value="NZ_JACEZT010000004.1"/>
</dbReference>
<name>A0A7W2IBE9_9BURK</name>
<dbReference type="InterPro" id="IPR002656">
    <property type="entry name" value="Acyl_transf_3_dom"/>
</dbReference>
<dbReference type="AlphaFoldDB" id="A0A7W2IBE9"/>
<feature type="transmembrane region" description="Helical" evidence="1">
    <location>
        <begin position="137"/>
        <end position="154"/>
    </location>
</feature>
<evidence type="ECO:0000256" key="1">
    <source>
        <dbReference type="SAM" id="Phobius"/>
    </source>
</evidence>
<keyword evidence="4" id="KW-1185">Reference proteome</keyword>
<dbReference type="GO" id="GO:0016747">
    <property type="term" value="F:acyltransferase activity, transferring groups other than amino-acyl groups"/>
    <property type="evidence" value="ECO:0007669"/>
    <property type="project" value="InterPro"/>
</dbReference>
<evidence type="ECO:0000313" key="3">
    <source>
        <dbReference type="EMBL" id="MBA5637138.1"/>
    </source>
</evidence>